<evidence type="ECO:0000313" key="1">
    <source>
        <dbReference type="EMBL" id="MBC8597534.1"/>
    </source>
</evidence>
<keyword evidence="2" id="KW-1185">Reference proteome</keyword>
<sequence>MFRYGGYVIKTNPDYEKAIENGDEIAEIWCEVYAETDTEFKHCLSEFNMMPCFEYAENTVSEIENGIKNIIDNDSSYLELQIKSKKFERQSELFWRAVEYIKQSIGGSDIETTLSEVLGMTDEEIEETLGESEVQQDDIIMS</sequence>
<proteinExistence type="predicted"/>
<dbReference type="AlphaFoldDB" id="A0A926FFX9"/>
<organism evidence="1 2">
    <name type="scientific">Qingrenia yutianensis</name>
    <dbReference type="NCBI Taxonomy" id="2763676"/>
    <lineage>
        <taxon>Bacteria</taxon>
        <taxon>Bacillati</taxon>
        <taxon>Bacillota</taxon>
        <taxon>Clostridia</taxon>
        <taxon>Eubacteriales</taxon>
        <taxon>Oscillospiraceae</taxon>
        <taxon>Qingrenia</taxon>
    </lineage>
</organism>
<comment type="caution">
    <text evidence="1">The sequence shown here is derived from an EMBL/GenBank/DDBJ whole genome shotgun (WGS) entry which is preliminary data.</text>
</comment>
<gene>
    <name evidence="1" type="ORF">H8706_11790</name>
</gene>
<reference evidence="1" key="1">
    <citation type="submission" date="2020-08" db="EMBL/GenBank/DDBJ databases">
        <title>Genome public.</title>
        <authorList>
            <person name="Liu C."/>
            <person name="Sun Q."/>
        </authorList>
    </citation>
    <scope>NUCLEOTIDE SEQUENCE</scope>
    <source>
        <strain evidence="1">NSJ-50</strain>
    </source>
</reference>
<protein>
    <submittedName>
        <fullName evidence="1">Uncharacterized protein</fullName>
    </submittedName>
</protein>
<accession>A0A926FFX9</accession>
<dbReference type="EMBL" id="JACRTE010000047">
    <property type="protein sequence ID" value="MBC8597534.1"/>
    <property type="molecule type" value="Genomic_DNA"/>
</dbReference>
<dbReference type="Proteomes" id="UP000647416">
    <property type="component" value="Unassembled WGS sequence"/>
</dbReference>
<dbReference type="RefSeq" id="WP_262432801.1">
    <property type="nucleotide sequence ID" value="NZ_JACRTE010000047.1"/>
</dbReference>
<evidence type="ECO:0000313" key="2">
    <source>
        <dbReference type="Proteomes" id="UP000647416"/>
    </source>
</evidence>
<name>A0A926FFX9_9FIRM</name>